<evidence type="ECO:0000313" key="2">
    <source>
        <dbReference type="EMBL" id="MVU82426.1"/>
    </source>
</evidence>
<accession>A0A7K1V735</accession>
<comment type="caution">
    <text evidence="2">The sequence shown here is derived from an EMBL/GenBank/DDBJ whole genome shotgun (WGS) entry which is preliminary data.</text>
</comment>
<dbReference type="SUPFAM" id="SSF53474">
    <property type="entry name" value="alpha/beta-Hydrolases"/>
    <property type="match status" value="1"/>
</dbReference>
<keyword evidence="1" id="KW-0732">Signal</keyword>
<dbReference type="PANTHER" id="PTHR34853">
    <property type="match status" value="1"/>
</dbReference>
<dbReference type="PIRSF" id="PIRSF029171">
    <property type="entry name" value="Esterase_LipA"/>
    <property type="match status" value="1"/>
</dbReference>
<gene>
    <name evidence="2" type="ORF">GPX89_34995</name>
</gene>
<proteinExistence type="predicted"/>
<dbReference type="Pfam" id="PF03583">
    <property type="entry name" value="LIP"/>
    <property type="match status" value="1"/>
</dbReference>
<reference evidence="2 3" key="1">
    <citation type="submission" date="2019-12" db="EMBL/GenBank/DDBJ databases">
        <title>Nocardia sp. nov. ET3-3 isolated from soil.</title>
        <authorList>
            <person name="Kanchanasin P."/>
            <person name="Tanasupawat S."/>
            <person name="Yuki M."/>
            <person name="Kudo T."/>
        </authorList>
    </citation>
    <scope>NUCLEOTIDE SEQUENCE [LARGE SCALE GENOMIC DNA]</scope>
    <source>
        <strain evidence="2 3">ET3-3</strain>
    </source>
</reference>
<dbReference type="Gene3D" id="3.40.50.1820">
    <property type="entry name" value="alpha/beta hydrolase"/>
    <property type="match status" value="1"/>
</dbReference>
<dbReference type="InterPro" id="IPR005152">
    <property type="entry name" value="Lipase_secreted"/>
</dbReference>
<dbReference type="GO" id="GO:0004806">
    <property type="term" value="F:triacylglycerol lipase activity"/>
    <property type="evidence" value="ECO:0007669"/>
    <property type="project" value="InterPro"/>
</dbReference>
<keyword evidence="3" id="KW-1185">Reference proteome</keyword>
<dbReference type="InterPro" id="IPR029058">
    <property type="entry name" value="AB_hydrolase_fold"/>
</dbReference>
<dbReference type="GO" id="GO:0016042">
    <property type="term" value="P:lipid catabolic process"/>
    <property type="evidence" value="ECO:0007669"/>
    <property type="project" value="InterPro"/>
</dbReference>
<dbReference type="PANTHER" id="PTHR34853:SF1">
    <property type="entry name" value="LIPASE 5"/>
    <property type="match status" value="1"/>
</dbReference>
<feature type="chain" id="PRO_5029658921" evidence="1">
    <location>
        <begin position="33"/>
        <end position="415"/>
    </location>
</feature>
<organism evidence="2 3">
    <name type="scientific">Nocardia terrae</name>
    <dbReference type="NCBI Taxonomy" id="2675851"/>
    <lineage>
        <taxon>Bacteria</taxon>
        <taxon>Bacillati</taxon>
        <taxon>Actinomycetota</taxon>
        <taxon>Actinomycetes</taxon>
        <taxon>Mycobacteriales</taxon>
        <taxon>Nocardiaceae</taxon>
        <taxon>Nocardia</taxon>
    </lineage>
</organism>
<evidence type="ECO:0000256" key="1">
    <source>
        <dbReference type="SAM" id="SignalP"/>
    </source>
</evidence>
<dbReference type="Proteomes" id="UP000466794">
    <property type="component" value="Unassembled WGS sequence"/>
</dbReference>
<name>A0A7K1V735_9NOCA</name>
<dbReference type="AlphaFoldDB" id="A0A7K1V735"/>
<protein>
    <submittedName>
        <fullName evidence="2">Lipase</fullName>
    </submittedName>
</protein>
<sequence length="415" mass="44241">MSRCGIVTTIRTIRTWILVALAAALLAVPAHANPAADLLEPPRDPAKIMPTPPADAFYVPPPGFEAKAPGTLLAVRTTGGIWPTARALELLLRSTDAHDRPIPAVATLLLPNAPWTGPGTRPLVSYNHPISSLGSDCAPSVELKQSRTNGILPIQLLLTKNYAVVVPDHQGPRQAYAAGRLGGHIILDAVRAVLHTPMPGLDPASPVVMTGYSGGAIATSWAAQLAATYAPELTITAALIGGGPTDYRLVVPAMNGRNAASGVLLAAALGLAREYPELLSLLNDNGWRLAQLFKDMCVESESNLGALLPIRVEQLTNVPDPLSVPIVRQVLAENRPGATAPRMPIFLYHGRQDIWIPYASSEVLYRDWCAHGARVRLQPLPGEHFIVGVTEVLIDHFWVEDALAGTLVPQGCNHN</sequence>
<dbReference type="EMBL" id="WRPP01000009">
    <property type="protein sequence ID" value="MVU82426.1"/>
    <property type="molecule type" value="Genomic_DNA"/>
</dbReference>
<evidence type="ECO:0000313" key="3">
    <source>
        <dbReference type="Proteomes" id="UP000466794"/>
    </source>
</evidence>
<dbReference type="Gene3D" id="1.10.260.130">
    <property type="match status" value="1"/>
</dbReference>
<feature type="signal peptide" evidence="1">
    <location>
        <begin position="1"/>
        <end position="32"/>
    </location>
</feature>